<feature type="domain" description="UBX" evidence="3">
    <location>
        <begin position="432"/>
        <end position="519"/>
    </location>
</feature>
<dbReference type="InterPro" id="IPR050730">
    <property type="entry name" value="UBX_domain-protein"/>
</dbReference>
<dbReference type="CDD" id="cd02958">
    <property type="entry name" value="UAS"/>
    <property type="match status" value="1"/>
</dbReference>
<dbReference type="GO" id="GO:0005634">
    <property type="term" value="C:nucleus"/>
    <property type="evidence" value="ECO:0007669"/>
    <property type="project" value="TreeGrafter"/>
</dbReference>
<dbReference type="SMART" id="SM00594">
    <property type="entry name" value="UAS"/>
    <property type="match status" value="1"/>
</dbReference>
<evidence type="ECO:0000313" key="5">
    <source>
        <dbReference type="Proteomes" id="UP000253472"/>
    </source>
</evidence>
<keyword evidence="5" id="KW-1185">Reference proteome</keyword>
<proteinExistence type="predicted"/>
<evidence type="ECO:0000256" key="1">
    <source>
        <dbReference type="SAM" id="Coils"/>
    </source>
</evidence>
<dbReference type="EMBL" id="QLNQ01000023">
    <property type="protein sequence ID" value="RCK63722.1"/>
    <property type="molecule type" value="Genomic_DNA"/>
</dbReference>
<feature type="region of interest" description="Disordered" evidence="2">
    <location>
        <begin position="394"/>
        <end position="414"/>
    </location>
</feature>
<protein>
    <submittedName>
        <fullName evidence="4">UBX domain-containing protein 5</fullName>
    </submittedName>
</protein>
<reference evidence="4 5" key="1">
    <citation type="submission" date="2018-06" db="EMBL/GenBank/DDBJ databases">
        <title>Whole genome sequencing of Candida tropicalis (genome annotated by CSBL at Korea University).</title>
        <authorList>
            <person name="Ahn J."/>
        </authorList>
    </citation>
    <scope>NUCLEOTIDE SEQUENCE [LARGE SCALE GENOMIC DNA]</scope>
    <source>
        <strain evidence="4 5">ATCC 20962</strain>
    </source>
</reference>
<feature type="region of interest" description="Disordered" evidence="2">
    <location>
        <begin position="43"/>
        <end position="66"/>
    </location>
</feature>
<comment type="caution">
    <text evidence="4">The sequence shown here is derived from an EMBL/GenBank/DDBJ whole genome shotgun (WGS) entry which is preliminary data.</text>
</comment>
<sequence>MDEQIPTFLAVTGVADESIAKQFLDVAGGDLETAVMLYMESGQHGGGGSSATNHNNSSNANSGHASIYDDDEEMAKKLQEEAYRANDDVREADANVHRHETLVDTMGGFQPHHVNTPMDFLGNRRQGIFNQGIDFDRRMRAGGFGTAYDDDDDDDDDVVDDDDGDNYDDEIQILDSDEEEGGVNVRPISRRRQNIQSRNQELSSTQRRLANLFRPPFDIIENLNLDQAKQLGRETKKWILINIQDSLEFQCQVMNRDFFSNERVKQIIKDNFIFLQFQVASMSGQQYVNFYHADEYPHLAILDPLTGERVHKWKDGQVPVVNEWIEEVYKFLDTFSLNPQSNNPLVHHEAKIDPTTLSEEQQIELAMKQSIIDNGTTSKKSGNTIDDAIVIDGSDEEDEEPEIVSAPSEESAAEMSKDPFDAILPINHPEPSEQPMTRIQIRFPNGKRLVRKLRLDDKVIVIYEWLKFVLLDNYQEYGLSSPDEKFNLSNSSDKSFKFIESLDKTIAEANLKNASILLEQE</sequence>
<organism evidence="4 5">
    <name type="scientific">Candida viswanathii</name>
    <dbReference type="NCBI Taxonomy" id="5486"/>
    <lineage>
        <taxon>Eukaryota</taxon>
        <taxon>Fungi</taxon>
        <taxon>Dikarya</taxon>
        <taxon>Ascomycota</taxon>
        <taxon>Saccharomycotina</taxon>
        <taxon>Pichiomycetes</taxon>
        <taxon>Debaryomycetaceae</taxon>
        <taxon>Candida/Lodderomyces clade</taxon>
        <taxon>Candida</taxon>
    </lineage>
</organism>
<dbReference type="Gene3D" id="1.10.8.10">
    <property type="entry name" value="DNA helicase RuvA subunit, C-terminal domain"/>
    <property type="match status" value="1"/>
</dbReference>
<dbReference type="InterPro" id="IPR001012">
    <property type="entry name" value="UBX_dom"/>
</dbReference>
<dbReference type="InterPro" id="IPR029071">
    <property type="entry name" value="Ubiquitin-like_domsf"/>
</dbReference>
<dbReference type="InterPro" id="IPR036249">
    <property type="entry name" value="Thioredoxin-like_sf"/>
</dbReference>
<dbReference type="OrthoDB" id="270602at2759"/>
<evidence type="ECO:0000259" key="3">
    <source>
        <dbReference type="PROSITE" id="PS50033"/>
    </source>
</evidence>
<dbReference type="STRING" id="5486.A0A367YFE2"/>
<dbReference type="Proteomes" id="UP000253472">
    <property type="component" value="Unassembled WGS sequence"/>
</dbReference>
<dbReference type="PROSITE" id="PS50033">
    <property type="entry name" value="UBX"/>
    <property type="match status" value="1"/>
</dbReference>
<dbReference type="InterPro" id="IPR006577">
    <property type="entry name" value="UAS"/>
</dbReference>
<dbReference type="Gene3D" id="3.10.20.90">
    <property type="entry name" value="Phosphatidylinositol 3-kinase Catalytic Subunit, Chain A, domain 1"/>
    <property type="match status" value="1"/>
</dbReference>
<keyword evidence="1" id="KW-0175">Coiled coil</keyword>
<dbReference type="GO" id="GO:0043161">
    <property type="term" value="P:proteasome-mediated ubiquitin-dependent protein catabolic process"/>
    <property type="evidence" value="ECO:0007669"/>
    <property type="project" value="TreeGrafter"/>
</dbReference>
<feature type="coiled-coil region" evidence="1">
    <location>
        <begin position="68"/>
        <end position="95"/>
    </location>
</feature>
<gene>
    <name evidence="4" type="primary">UBX5_1</name>
    <name evidence="4" type="ORF">Cantr_10374</name>
</gene>
<dbReference type="Gene3D" id="3.40.30.10">
    <property type="entry name" value="Glutaredoxin"/>
    <property type="match status" value="1"/>
</dbReference>
<feature type="region of interest" description="Disordered" evidence="2">
    <location>
        <begin position="145"/>
        <end position="164"/>
    </location>
</feature>
<dbReference type="SUPFAM" id="SSF52833">
    <property type="entry name" value="Thioredoxin-like"/>
    <property type="match status" value="1"/>
</dbReference>
<dbReference type="GO" id="GO:0043130">
    <property type="term" value="F:ubiquitin binding"/>
    <property type="evidence" value="ECO:0007669"/>
    <property type="project" value="TreeGrafter"/>
</dbReference>
<evidence type="ECO:0000313" key="4">
    <source>
        <dbReference type="EMBL" id="RCK63722.1"/>
    </source>
</evidence>
<dbReference type="Pfam" id="PF14555">
    <property type="entry name" value="UBA_4"/>
    <property type="match status" value="1"/>
</dbReference>
<evidence type="ECO:0000256" key="2">
    <source>
        <dbReference type="SAM" id="MobiDB-lite"/>
    </source>
</evidence>
<dbReference type="PANTHER" id="PTHR23322:SF6">
    <property type="entry name" value="UBX DOMAIN-CONTAINING PROTEIN 7"/>
    <property type="match status" value="1"/>
</dbReference>
<dbReference type="AlphaFoldDB" id="A0A367YFE2"/>
<name>A0A367YFE2_9ASCO</name>
<dbReference type="PANTHER" id="PTHR23322">
    <property type="entry name" value="FAS-ASSOCIATED PROTEIN"/>
    <property type="match status" value="1"/>
</dbReference>
<feature type="compositionally biased region" description="Acidic residues" evidence="2">
    <location>
        <begin position="148"/>
        <end position="164"/>
    </location>
</feature>
<dbReference type="CDD" id="cd14346">
    <property type="entry name" value="UBA_Ubx5_like"/>
    <property type="match status" value="1"/>
</dbReference>
<dbReference type="CDD" id="cd01767">
    <property type="entry name" value="UBX"/>
    <property type="match status" value="1"/>
</dbReference>
<dbReference type="Pfam" id="PF00789">
    <property type="entry name" value="UBX"/>
    <property type="match status" value="1"/>
</dbReference>
<feature type="compositionally biased region" description="Low complexity" evidence="2">
    <location>
        <begin position="50"/>
        <end position="66"/>
    </location>
</feature>
<accession>A0A367YFE2</accession>
<dbReference type="SUPFAM" id="SSF54236">
    <property type="entry name" value="Ubiquitin-like"/>
    <property type="match status" value="1"/>
</dbReference>
<feature type="compositionally biased region" description="Low complexity" evidence="2">
    <location>
        <begin position="403"/>
        <end position="414"/>
    </location>
</feature>
<dbReference type="SMART" id="SM00166">
    <property type="entry name" value="UBX"/>
    <property type="match status" value="1"/>
</dbReference>
<dbReference type="Pfam" id="PF13899">
    <property type="entry name" value="Thioredoxin_7"/>
    <property type="match status" value="1"/>
</dbReference>